<protein>
    <submittedName>
        <fullName evidence="7">Energy transducer TonB</fullName>
    </submittedName>
</protein>
<keyword evidence="4" id="KW-0472">Membrane</keyword>
<evidence type="ECO:0000256" key="4">
    <source>
        <dbReference type="ARBA" id="ARBA00023136"/>
    </source>
</evidence>
<gene>
    <name evidence="7" type="ORF">VRS74_02750</name>
</gene>
<keyword evidence="2" id="KW-0812">Transmembrane</keyword>
<comment type="subcellular location">
    <subcellularLocation>
        <location evidence="1">Membrane</location>
        <topology evidence="1">Single-pass membrane protein</topology>
    </subcellularLocation>
</comment>
<feature type="chain" id="PRO_5045373068" evidence="5">
    <location>
        <begin position="20"/>
        <end position="169"/>
    </location>
</feature>
<name>A0ABU7GC05_9SPHN</name>
<evidence type="ECO:0000259" key="6">
    <source>
        <dbReference type="PROSITE" id="PS52015"/>
    </source>
</evidence>
<sequence>MNKLLSLSLASLFAGAAFTSPLASQEIRVVPTADGTQHFISDVSHDLDRELGIIDLDNWRFRGGFAQVRFQVDPEGRAENVTLYRRSGDPQVDRIAMKAVERLDSIGELPVGYPDDQVIQANVILARSESQMASLNKQLKRVEANRIAQAAGKPGAPVLALSIAMNPPS</sequence>
<evidence type="ECO:0000256" key="3">
    <source>
        <dbReference type="ARBA" id="ARBA00022989"/>
    </source>
</evidence>
<accession>A0ABU7GC05</accession>
<dbReference type="RefSeq" id="WP_354143712.1">
    <property type="nucleotide sequence ID" value="NZ_JAZDQV010000002.1"/>
</dbReference>
<evidence type="ECO:0000313" key="8">
    <source>
        <dbReference type="Proteomes" id="UP001343492"/>
    </source>
</evidence>
<evidence type="ECO:0000313" key="7">
    <source>
        <dbReference type="EMBL" id="MEE1876605.1"/>
    </source>
</evidence>
<keyword evidence="5" id="KW-0732">Signal</keyword>
<dbReference type="SUPFAM" id="SSF74653">
    <property type="entry name" value="TolA/TonB C-terminal domain"/>
    <property type="match status" value="1"/>
</dbReference>
<dbReference type="Gene3D" id="3.30.1150.10">
    <property type="match status" value="1"/>
</dbReference>
<reference evidence="7 8" key="1">
    <citation type="submission" date="2024-01" db="EMBL/GenBank/DDBJ databases">
        <title>The genome sequence of Erythrobacteraceae sp. strain 1XM1-14.</title>
        <authorList>
            <person name="Liu Y."/>
        </authorList>
    </citation>
    <scope>NUCLEOTIDE SEQUENCE [LARGE SCALE GENOMIC DNA]</scope>
    <source>
        <strain evidence="7 8">1XM1-14</strain>
    </source>
</reference>
<evidence type="ECO:0000256" key="2">
    <source>
        <dbReference type="ARBA" id="ARBA00022692"/>
    </source>
</evidence>
<dbReference type="NCBIfam" id="TIGR01352">
    <property type="entry name" value="tonB_Cterm"/>
    <property type="match status" value="1"/>
</dbReference>
<evidence type="ECO:0000256" key="1">
    <source>
        <dbReference type="ARBA" id="ARBA00004167"/>
    </source>
</evidence>
<feature type="signal peptide" evidence="5">
    <location>
        <begin position="1"/>
        <end position="19"/>
    </location>
</feature>
<keyword evidence="8" id="KW-1185">Reference proteome</keyword>
<organism evidence="7 8">
    <name type="scientific">Altererythrobacter litoralis</name>
    <dbReference type="NCBI Taxonomy" id="3113904"/>
    <lineage>
        <taxon>Bacteria</taxon>
        <taxon>Pseudomonadati</taxon>
        <taxon>Pseudomonadota</taxon>
        <taxon>Alphaproteobacteria</taxon>
        <taxon>Sphingomonadales</taxon>
        <taxon>Erythrobacteraceae</taxon>
        <taxon>Altererythrobacter</taxon>
    </lineage>
</organism>
<keyword evidence="3" id="KW-1133">Transmembrane helix</keyword>
<dbReference type="EMBL" id="JAZDQV010000002">
    <property type="protein sequence ID" value="MEE1876605.1"/>
    <property type="molecule type" value="Genomic_DNA"/>
</dbReference>
<proteinExistence type="predicted"/>
<dbReference type="Proteomes" id="UP001343492">
    <property type="component" value="Unassembled WGS sequence"/>
</dbReference>
<comment type="caution">
    <text evidence="7">The sequence shown here is derived from an EMBL/GenBank/DDBJ whole genome shotgun (WGS) entry which is preliminary data.</text>
</comment>
<feature type="domain" description="TonB C-terminal" evidence="6">
    <location>
        <begin position="38"/>
        <end position="136"/>
    </location>
</feature>
<dbReference type="InterPro" id="IPR006260">
    <property type="entry name" value="TonB/TolA_C"/>
</dbReference>
<evidence type="ECO:0000256" key="5">
    <source>
        <dbReference type="SAM" id="SignalP"/>
    </source>
</evidence>
<dbReference type="Pfam" id="PF13103">
    <property type="entry name" value="TonB_2"/>
    <property type="match status" value="1"/>
</dbReference>
<dbReference type="PROSITE" id="PS52015">
    <property type="entry name" value="TONB_CTD"/>
    <property type="match status" value="1"/>
</dbReference>
<dbReference type="InterPro" id="IPR037682">
    <property type="entry name" value="TonB_C"/>
</dbReference>